<dbReference type="SMART" id="SM00463">
    <property type="entry name" value="SMR"/>
    <property type="match status" value="1"/>
</dbReference>
<protein>
    <submittedName>
        <fullName evidence="3">DNA mismatch repair protein MutS</fullName>
    </submittedName>
</protein>
<evidence type="ECO:0000313" key="4">
    <source>
        <dbReference type="Proteomes" id="UP000321548"/>
    </source>
</evidence>
<sequence>MSRRARDGRRNPPLEGLGALAGLRESLAEQARRARQAEKQAREAAQRAEREANLFRAEMAGATPLRASGRVELRPAAPPTLPIQRMRDERAVLEESLSDEIDVERYLDTDETLSWRRPGIGPDVVRRLRRGEWVVRMQIDLHGLRVDEAREALAGFLAQAVRDEIRCVRIIHGKGLGSIGKEPVLKRKVPRWLAQREEVLAFCEARPNDGGGGAMIVLLRVQ</sequence>
<dbReference type="Proteomes" id="UP000321548">
    <property type="component" value="Unassembled WGS sequence"/>
</dbReference>
<dbReference type="PANTHER" id="PTHR35562:SF2">
    <property type="entry name" value="DNA ENDONUCLEASE SMRA-RELATED"/>
    <property type="match status" value="1"/>
</dbReference>
<evidence type="ECO:0000256" key="1">
    <source>
        <dbReference type="SAM" id="MobiDB-lite"/>
    </source>
</evidence>
<evidence type="ECO:0000259" key="2">
    <source>
        <dbReference type="PROSITE" id="PS50828"/>
    </source>
</evidence>
<comment type="caution">
    <text evidence="3">The sequence shown here is derived from an EMBL/GenBank/DDBJ whole genome shotgun (WGS) entry which is preliminary data.</text>
</comment>
<dbReference type="PROSITE" id="PS50828">
    <property type="entry name" value="SMR"/>
    <property type="match status" value="1"/>
</dbReference>
<gene>
    <name evidence="3" type="ORF">FHP08_05090</name>
</gene>
<organism evidence="3 4">
    <name type="scientific">Zeimonas arvi</name>
    <dbReference type="NCBI Taxonomy" id="2498847"/>
    <lineage>
        <taxon>Bacteria</taxon>
        <taxon>Pseudomonadati</taxon>
        <taxon>Pseudomonadota</taxon>
        <taxon>Betaproteobacteria</taxon>
        <taxon>Burkholderiales</taxon>
        <taxon>Burkholderiaceae</taxon>
        <taxon>Zeimonas</taxon>
    </lineage>
</organism>
<accession>A0A5C8P120</accession>
<dbReference type="SUPFAM" id="SSF160443">
    <property type="entry name" value="SMR domain-like"/>
    <property type="match status" value="1"/>
</dbReference>
<dbReference type="EMBL" id="VDUY01000002">
    <property type="protein sequence ID" value="TXL67002.1"/>
    <property type="molecule type" value="Genomic_DNA"/>
</dbReference>
<dbReference type="Gene3D" id="3.30.1370.110">
    <property type="match status" value="1"/>
</dbReference>
<evidence type="ECO:0000313" key="3">
    <source>
        <dbReference type="EMBL" id="TXL67002.1"/>
    </source>
</evidence>
<dbReference type="OrthoDB" id="9808881at2"/>
<feature type="region of interest" description="Disordered" evidence="1">
    <location>
        <begin position="28"/>
        <end position="49"/>
    </location>
</feature>
<feature type="domain" description="Smr" evidence="2">
    <location>
        <begin position="139"/>
        <end position="220"/>
    </location>
</feature>
<dbReference type="RefSeq" id="WP_147703251.1">
    <property type="nucleotide sequence ID" value="NZ_VDUY01000002.1"/>
</dbReference>
<dbReference type="InterPro" id="IPR036063">
    <property type="entry name" value="Smr_dom_sf"/>
</dbReference>
<dbReference type="InterPro" id="IPR002625">
    <property type="entry name" value="Smr_dom"/>
</dbReference>
<name>A0A5C8P120_9BURK</name>
<dbReference type="PANTHER" id="PTHR35562">
    <property type="entry name" value="DNA ENDONUCLEASE SMRA-RELATED"/>
    <property type="match status" value="1"/>
</dbReference>
<dbReference type="Pfam" id="PF01713">
    <property type="entry name" value="Smr"/>
    <property type="match status" value="1"/>
</dbReference>
<proteinExistence type="predicted"/>
<keyword evidence="4" id="KW-1185">Reference proteome</keyword>
<reference evidence="3 4" key="1">
    <citation type="submission" date="2019-06" db="EMBL/GenBank/DDBJ databases">
        <title>Quisquiliibacterium sp. nov., isolated from a maize field.</title>
        <authorList>
            <person name="Lin S.-Y."/>
            <person name="Tsai C.-F."/>
            <person name="Young C.-C."/>
        </authorList>
    </citation>
    <scope>NUCLEOTIDE SEQUENCE [LARGE SCALE GENOMIC DNA]</scope>
    <source>
        <strain evidence="3 4">CC-CFT501</strain>
    </source>
</reference>
<dbReference type="AlphaFoldDB" id="A0A5C8P120"/>